<dbReference type="GO" id="GO:0010506">
    <property type="term" value="P:regulation of autophagy"/>
    <property type="evidence" value="ECO:0007669"/>
    <property type="project" value="InterPro"/>
</dbReference>
<comment type="caution">
    <text evidence="2">The sequence shown here is derived from an EMBL/GenBank/DDBJ whole genome shotgun (WGS) entry which is preliminary data.</text>
</comment>
<evidence type="ECO:0000259" key="1">
    <source>
        <dbReference type="PROSITE" id="PS50011"/>
    </source>
</evidence>
<reference evidence="2" key="1">
    <citation type="submission" date="2016-04" db="EMBL/GenBank/DDBJ databases">
        <authorList>
            <person name="Nguyen H.D."/>
            <person name="Kesanakurti P."/>
            <person name="Cullis J."/>
            <person name="Levesque C.A."/>
            <person name="Hambleton S."/>
        </authorList>
    </citation>
    <scope>NUCLEOTIDE SEQUENCE</scope>
    <source>
        <strain evidence="2">DAOMC 238032</strain>
    </source>
</reference>
<organism evidence="2 3">
    <name type="scientific">Tilletia caries</name>
    <name type="common">wheat bunt fungus</name>
    <dbReference type="NCBI Taxonomy" id="13290"/>
    <lineage>
        <taxon>Eukaryota</taxon>
        <taxon>Fungi</taxon>
        <taxon>Dikarya</taxon>
        <taxon>Basidiomycota</taxon>
        <taxon>Ustilaginomycotina</taxon>
        <taxon>Exobasidiomycetes</taxon>
        <taxon>Tilletiales</taxon>
        <taxon>Tilletiaceae</taxon>
        <taxon>Tilletia</taxon>
    </lineage>
</organism>
<dbReference type="GO" id="GO:0004674">
    <property type="term" value="F:protein serine/threonine kinase activity"/>
    <property type="evidence" value="ECO:0007669"/>
    <property type="project" value="InterPro"/>
</dbReference>
<dbReference type="PROSITE" id="PS50011">
    <property type="entry name" value="PROTEIN_KINASE_DOM"/>
    <property type="match status" value="1"/>
</dbReference>
<dbReference type="Pfam" id="PF00069">
    <property type="entry name" value="Pkinase"/>
    <property type="match status" value="1"/>
</dbReference>
<dbReference type="AlphaFoldDB" id="A0A177U1P7"/>
<gene>
    <name evidence="2" type="ORF">A4X03_0g5963</name>
</gene>
<protein>
    <recommendedName>
        <fullName evidence="1">Protein kinase domain-containing protein</fullName>
    </recommendedName>
</protein>
<dbReference type="SUPFAM" id="SSF56112">
    <property type="entry name" value="Protein kinase-like (PK-like)"/>
    <property type="match status" value="1"/>
</dbReference>
<feature type="domain" description="Protein kinase" evidence="1">
    <location>
        <begin position="1"/>
        <end position="223"/>
    </location>
</feature>
<dbReference type="InterPro" id="IPR011009">
    <property type="entry name" value="Kinase-like_dom_sf"/>
</dbReference>
<dbReference type="Proteomes" id="UP000077671">
    <property type="component" value="Unassembled WGS sequence"/>
</dbReference>
<sequence length="239" mass="26612">MACYGLHAHQPAGSHHDHLNIPTIPAIKYYLKQLASGLAYLHQKEIHHGDLKPDNVLVAQNHQLKIADFGLSEELSNASSRRVFCSLNYRAPKILLRTPQRTVRADVWSLGVIVTEFLAGKVPWNSDQTLVVIEKILNYTGCDGELFPGAEALPGVYPGEDAISNDDPSPPGFVKFETRGAVQLPLPYYLSTCKDLCVLRDSCLKLDPVNGDCALQLLVLVLLLVLLLLRRRRRRAWVT</sequence>
<dbReference type="PANTHER" id="PTHR24348">
    <property type="entry name" value="SERINE/THREONINE-PROTEIN KINASE UNC-51-RELATED"/>
    <property type="match status" value="1"/>
</dbReference>
<proteinExistence type="predicted"/>
<dbReference type="EMBL" id="LWDD02001044">
    <property type="protein sequence ID" value="KAE8253200.1"/>
    <property type="molecule type" value="Genomic_DNA"/>
</dbReference>
<dbReference type="Gene3D" id="1.10.510.10">
    <property type="entry name" value="Transferase(Phosphotransferase) domain 1"/>
    <property type="match status" value="1"/>
</dbReference>
<name>A0A177U1P7_9BASI</name>
<evidence type="ECO:0000313" key="2">
    <source>
        <dbReference type="EMBL" id="KAE8253200.1"/>
    </source>
</evidence>
<dbReference type="GO" id="GO:0005524">
    <property type="term" value="F:ATP binding"/>
    <property type="evidence" value="ECO:0007669"/>
    <property type="project" value="InterPro"/>
</dbReference>
<accession>A0A177U1P7</accession>
<dbReference type="PROSITE" id="PS00108">
    <property type="entry name" value="PROTEIN_KINASE_ST"/>
    <property type="match status" value="1"/>
</dbReference>
<reference evidence="2" key="2">
    <citation type="journal article" date="2019" name="IMA Fungus">
        <title>Genome sequencing and comparison of five Tilletia species to identify candidate genes for the detection of regulated species infecting wheat.</title>
        <authorList>
            <person name="Nguyen H.D.T."/>
            <person name="Sultana T."/>
            <person name="Kesanakurti P."/>
            <person name="Hambleton S."/>
        </authorList>
    </citation>
    <scope>NUCLEOTIDE SEQUENCE</scope>
    <source>
        <strain evidence="2">DAOMC 238032</strain>
    </source>
</reference>
<dbReference type="SMART" id="SM00220">
    <property type="entry name" value="S_TKc"/>
    <property type="match status" value="1"/>
</dbReference>
<dbReference type="InterPro" id="IPR045269">
    <property type="entry name" value="Atg1-like"/>
</dbReference>
<dbReference type="GO" id="GO:0005737">
    <property type="term" value="C:cytoplasm"/>
    <property type="evidence" value="ECO:0007669"/>
    <property type="project" value="TreeGrafter"/>
</dbReference>
<dbReference type="InterPro" id="IPR000719">
    <property type="entry name" value="Prot_kinase_dom"/>
</dbReference>
<dbReference type="InterPro" id="IPR008271">
    <property type="entry name" value="Ser/Thr_kinase_AS"/>
</dbReference>
<evidence type="ECO:0000313" key="3">
    <source>
        <dbReference type="Proteomes" id="UP000077671"/>
    </source>
</evidence>